<dbReference type="PROSITE" id="PS50102">
    <property type="entry name" value="RRM"/>
    <property type="match status" value="2"/>
</dbReference>
<protein>
    <recommendedName>
        <fullName evidence="6">RRM domain-containing protein</fullName>
    </recommendedName>
</protein>
<evidence type="ECO:0000256" key="4">
    <source>
        <dbReference type="PROSITE-ProRule" id="PRU00176"/>
    </source>
</evidence>
<dbReference type="GO" id="GO:0051321">
    <property type="term" value="P:meiotic cell cycle"/>
    <property type="evidence" value="ECO:0007669"/>
    <property type="project" value="UniProtKB-KW"/>
</dbReference>
<dbReference type="InterPro" id="IPR034453">
    <property type="entry name" value="MEI2-like_RRM1"/>
</dbReference>
<feature type="compositionally biased region" description="Basic and acidic residues" evidence="5">
    <location>
        <begin position="681"/>
        <end position="696"/>
    </location>
</feature>
<keyword evidence="8" id="KW-1185">Reference proteome</keyword>
<evidence type="ECO:0000256" key="5">
    <source>
        <dbReference type="SAM" id="MobiDB-lite"/>
    </source>
</evidence>
<sequence>MPVESQVTRYQEDTESFTKQNREANLSVDSCTVGAERVSNQSVKLLKPVNQGLGTTLSFGGENGFHSDEGNKVNTVTSLSENSLFSSSFSEFFTRKLRLSSNNALYGNSIDTVASDYEEEEPFESLEELEAQTIGNLLPDDDDLFSGVTEGLDSIVQPNRTEDAEELDVFSSIGGMDLGDDGPGAQKNYNFPEKSRPGLLNGSVAGEHPSRTLFVRNINSNVEDSELKAVFELYGEIHVLDSACKHHGFVMISYFDIRAAEKAIEALQDRPLRSRKLDIHYSIPKDNPLENEENQGTLVVFNLNSTVSNDEIRRIFGAYGEIKEIYETPKKSQHKFIEFYDVRASEAALHALNKTEISGNLVEILLSHPESLRRYSVQQVPSAGKDECYPYEDPYSPSNDANLAFSGILVTVVGANSSNNMDIGTSSGLNSAIKAPFLEPTVHHGISSGVSNSLTSMVRAGSTGNQSVIAESDHLQMKFDIQGAPAFYPRSLPEYQNGLSRAIHSSSKPLEIIDNKSFSLVSSTGHSFEYLNAGFPSAGNRSHLLPGRHCSWSNSYHPEPPSMMWPNSPSMVNGIYAARPSAQLHGLPTAHTLNTGVPVINYHVGSAPTVNPSLWDPRHAYGGESPKASSFHPGSLGSMRGSSNFPHSTELKSRLQLLHSRSPVYNGRGNIFPITKSAGSPHEHARSRRNEGSINGADKKQYELDIERIIRGEDKRTTLMLKNIPNKCVAPDFDSLRYNMVSLIILILTVNYNCSEKVASLAYARIQGKAALIAHFQNSSLMNEDKRCRPILFNTDGPNVGDQVPFPVGVNVRTKPGKAARSSNNEENNQESPSNSENEANSSN</sequence>
<dbReference type="Proteomes" id="UP000701853">
    <property type="component" value="Chromosome 1"/>
</dbReference>
<feature type="domain" description="RRM" evidence="6">
    <location>
        <begin position="296"/>
        <end position="369"/>
    </location>
</feature>
<keyword evidence="3" id="KW-0469">Meiosis</keyword>
<dbReference type="SUPFAM" id="SSF54928">
    <property type="entry name" value="RNA-binding domain, RBD"/>
    <property type="match status" value="1"/>
</dbReference>
<dbReference type="SMART" id="SM00360">
    <property type="entry name" value="RRM"/>
    <property type="match status" value="2"/>
</dbReference>
<feature type="domain" description="RRM" evidence="6">
    <location>
        <begin position="211"/>
        <end position="284"/>
    </location>
</feature>
<organism evidence="7 8">
    <name type="scientific">Gossypium anomalum</name>
    <dbReference type="NCBI Taxonomy" id="47600"/>
    <lineage>
        <taxon>Eukaryota</taxon>
        <taxon>Viridiplantae</taxon>
        <taxon>Streptophyta</taxon>
        <taxon>Embryophyta</taxon>
        <taxon>Tracheophyta</taxon>
        <taxon>Spermatophyta</taxon>
        <taxon>Magnoliopsida</taxon>
        <taxon>eudicotyledons</taxon>
        <taxon>Gunneridae</taxon>
        <taxon>Pentapetalae</taxon>
        <taxon>rosids</taxon>
        <taxon>malvids</taxon>
        <taxon>Malvales</taxon>
        <taxon>Malvaceae</taxon>
        <taxon>Malvoideae</taxon>
        <taxon>Gossypium</taxon>
    </lineage>
</organism>
<name>A0A8J6D893_9ROSI</name>
<dbReference type="GO" id="GO:0003723">
    <property type="term" value="F:RNA binding"/>
    <property type="evidence" value="ECO:0007669"/>
    <property type="project" value="UniProtKB-UniRule"/>
</dbReference>
<dbReference type="FunFam" id="3.30.70.330:FF:000101">
    <property type="entry name" value="Protein MEI2-like 1"/>
    <property type="match status" value="1"/>
</dbReference>
<evidence type="ECO:0000256" key="3">
    <source>
        <dbReference type="ARBA" id="ARBA00023254"/>
    </source>
</evidence>
<dbReference type="InterPro" id="IPR000504">
    <property type="entry name" value="RRM_dom"/>
</dbReference>
<proteinExistence type="predicted"/>
<keyword evidence="1" id="KW-0677">Repeat</keyword>
<dbReference type="Gene3D" id="3.30.70.330">
    <property type="match status" value="2"/>
</dbReference>
<dbReference type="AlphaFoldDB" id="A0A8J6D893"/>
<evidence type="ECO:0000313" key="7">
    <source>
        <dbReference type="EMBL" id="KAG8502132.1"/>
    </source>
</evidence>
<reference evidence="7 8" key="1">
    <citation type="journal article" date="2021" name="bioRxiv">
        <title>The Gossypium anomalum genome as a resource for cotton improvement and evolutionary analysis of hybrid incompatibility.</title>
        <authorList>
            <person name="Grover C.E."/>
            <person name="Yuan D."/>
            <person name="Arick M.A."/>
            <person name="Miller E.R."/>
            <person name="Hu G."/>
            <person name="Peterson D.G."/>
            <person name="Wendel J.F."/>
            <person name="Udall J.A."/>
        </authorList>
    </citation>
    <scope>NUCLEOTIDE SEQUENCE [LARGE SCALE GENOMIC DNA]</scope>
    <source>
        <strain evidence="7">JFW-Udall</strain>
        <tissue evidence="7">Leaf</tissue>
    </source>
</reference>
<dbReference type="InterPro" id="IPR035979">
    <property type="entry name" value="RBD_domain_sf"/>
</dbReference>
<dbReference type="InterPro" id="IPR012677">
    <property type="entry name" value="Nucleotide-bd_a/b_plait_sf"/>
</dbReference>
<gene>
    <name evidence="7" type="ORF">CXB51_000262</name>
</gene>
<dbReference type="EMBL" id="JAHUZN010000001">
    <property type="protein sequence ID" value="KAG8502132.1"/>
    <property type="molecule type" value="Genomic_DNA"/>
</dbReference>
<dbReference type="PANTHER" id="PTHR23189">
    <property type="entry name" value="RNA RECOGNITION MOTIF-CONTAINING"/>
    <property type="match status" value="1"/>
</dbReference>
<evidence type="ECO:0000259" key="6">
    <source>
        <dbReference type="PROSITE" id="PS50102"/>
    </source>
</evidence>
<feature type="compositionally biased region" description="Low complexity" evidence="5">
    <location>
        <begin position="822"/>
        <end position="844"/>
    </location>
</feature>
<feature type="region of interest" description="Disordered" evidence="5">
    <location>
        <begin position="804"/>
        <end position="844"/>
    </location>
</feature>
<dbReference type="Pfam" id="PF00076">
    <property type="entry name" value="RRM_1"/>
    <property type="match status" value="2"/>
</dbReference>
<dbReference type="OrthoDB" id="417481at2759"/>
<evidence type="ECO:0000256" key="2">
    <source>
        <dbReference type="ARBA" id="ARBA00022884"/>
    </source>
</evidence>
<comment type="caution">
    <text evidence="7">The sequence shown here is derived from an EMBL/GenBank/DDBJ whole genome shotgun (WGS) entry which is preliminary data.</text>
</comment>
<evidence type="ECO:0000256" key="1">
    <source>
        <dbReference type="ARBA" id="ARBA00022737"/>
    </source>
</evidence>
<accession>A0A8J6D893</accession>
<evidence type="ECO:0000313" key="8">
    <source>
        <dbReference type="Proteomes" id="UP000701853"/>
    </source>
</evidence>
<dbReference type="CDD" id="cd12524">
    <property type="entry name" value="RRM1_MEI2_like"/>
    <property type="match status" value="1"/>
</dbReference>
<keyword evidence="2 4" id="KW-0694">RNA-binding</keyword>
<feature type="region of interest" description="Disordered" evidence="5">
    <location>
        <begin position="675"/>
        <end position="696"/>
    </location>
</feature>